<dbReference type="EMBL" id="JALLAZ020001485">
    <property type="protein sequence ID" value="KAL3774157.1"/>
    <property type="molecule type" value="Genomic_DNA"/>
</dbReference>
<evidence type="ECO:0000313" key="2">
    <source>
        <dbReference type="Proteomes" id="UP001530315"/>
    </source>
</evidence>
<proteinExistence type="predicted"/>
<accession>A0ABD3NGS2</accession>
<gene>
    <name evidence="1" type="ORF">ACHAW5_009680</name>
</gene>
<sequence>MSSGTASILVVDDGSSDGTADFVGGKSWWNASFKDNAKENCWNVDENVMMISLPKNSGKGAAIERGMAELPSSVPSSSDEDPDSERLVRSIVLVADADGSGDISCVDCMLYCMEEMFSTAETERLAIAADQYPFDQPLAVVVGYRQYLEPKSPLRALLSWGFRACLSIIFFGSDLGIRDTQCGFKMMTNSAGNILYNKLNLRRWTQDVEVIHRARVIGIPIRQCSVPWVDKEGSKLFSNPSDAIIVSLKMLSEIANMRLRYSLGMWTVPL</sequence>
<organism evidence="1 2">
    <name type="scientific">Stephanodiscus triporus</name>
    <dbReference type="NCBI Taxonomy" id="2934178"/>
    <lineage>
        <taxon>Eukaryota</taxon>
        <taxon>Sar</taxon>
        <taxon>Stramenopiles</taxon>
        <taxon>Ochrophyta</taxon>
        <taxon>Bacillariophyta</taxon>
        <taxon>Coscinodiscophyceae</taxon>
        <taxon>Thalassiosirophycidae</taxon>
        <taxon>Stephanodiscales</taxon>
        <taxon>Stephanodiscaceae</taxon>
        <taxon>Stephanodiscus</taxon>
    </lineage>
</organism>
<dbReference type="PANTHER" id="PTHR10859">
    <property type="entry name" value="GLYCOSYL TRANSFERASE"/>
    <property type="match status" value="1"/>
</dbReference>
<comment type="caution">
    <text evidence="1">The sequence shown here is derived from an EMBL/GenBank/DDBJ whole genome shotgun (WGS) entry which is preliminary data.</text>
</comment>
<name>A0ABD3NGS2_9STRA</name>
<dbReference type="SUPFAM" id="SSF53448">
    <property type="entry name" value="Nucleotide-diphospho-sugar transferases"/>
    <property type="match status" value="1"/>
</dbReference>
<dbReference type="Gene3D" id="3.90.550.10">
    <property type="entry name" value="Spore Coat Polysaccharide Biosynthesis Protein SpsA, Chain A"/>
    <property type="match status" value="1"/>
</dbReference>
<dbReference type="PANTHER" id="PTHR10859:SF91">
    <property type="entry name" value="DOLICHYL-PHOSPHATE BETA-GLUCOSYLTRANSFERASE"/>
    <property type="match status" value="1"/>
</dbReference>
<evidence type="ECO:0008006" key="3">
    <source>
        <dbReference type="Google" id="ProtNLM"/>
    </source>
</evidence>
<dbReference type="Proteomes" id="UP001530315">
    <property type="component" value="Unassembled WGS sequence"/>
</dbReference>
<reference evidence="1 2" key="1">
    <citation type="submission" date="2024-10" db="EMBL/GenBank/DDBJ databases">
        <title>Updated reference genomes for cyclostephanoid diatoms.</title>
        <authorList>
            <person name="Roberts W.R."/>
            <person name="Alverson A.J."/>
        </authorList>
    </citation>
    <scope>NUCLEOTIDE SEQUENCE [LARGE SCALE GENOMIC DNA]</scope>
    <source>
        <strain evidence="1 2">AJA276-08</strain>
    </source>
</reference>
<dbReference type="AlphaFoldDB" id="A0ABD3NGS2"/>
<evidence type="ECO:0000313" key="1">
    <source>
        <dbReference type="EMBL" id="KAL3774157.1"/>
    </source>
</evidence>
<dbReference type="InterPro" id="IPR029044">
    <property type="entry name" value="Nucleotide-diphossugar_trans"/>
</dbReference>
<protein>
    <recommendedName>
        <fullName evidence="3">Glycosyltransferase 2-like domain-containing protein</fullName>
    </recommendedName>
</protein>
<keyword evidence="2" id="KW-1185">Reference proteome</keyword>